<gene>
    <name evidence="1" type="ORF">UFOVP639_30</name>
</gene>
<sequence length="325" mass="38588">MVIEISDKMKKIINDMPYNKTVKMNAIKIYGALYMLSHRKNKFGYFSVPSEYLKSINVRYYKIIDHFESSGAIAAYTRPVQDENDIFEIKNKKYYDKSKGICMKYRFLIPTDGQSLDINMTTNRRFRWYETIQNSLIEHGYDNVKITRDSFGRRVFHSGIRDYKKDFIGFYCIDAVASQPSLLYMDMKEKEIIDTEYMDIFDNDKDFYLELQYKLKLESKEDAKDLFMHWVNGRGYVPNFNIHTLFPVASAYIKKYKSSSYKDMASHLQRVESKIWVDNIMNDIPTDWAIPIHDSVIIKKEDSQAVYSFIKSRYPDLKIKMSEIR</sequence>
<reference evidence="1" key="1">
    <citation type="submission" date="2020-04" db="EMBL/GenBank/DDBJ databases">
        <authorList>
            <person name="Chiriac C."/>
            <person name="Salcher M."/>
            <person name="Ghai R."/>
            <person name="Kavagutti S V."/>
        </authorList>
    </citation>
    <scope>NUCLEOTIDE SEQUENCE</scope>
</reference>
<protein>
    <submittedName>
        <fullName evidence="1">Uncharacterized protein</fullName>
    </submittedName>
</protein>
<proteinExistence type="predicted"/>
<name>A0A6J5N5U9_9CAUD</name>
<accession>A0A6J5N5U9</accession>
<organism evidence="1">
    <name type="scientific">uncultured Caudovirales phage</name>
    <dbReference type="NCBI Taxonomy" id="2100421"/>
    <lineage>
        <taxon>Viruses</taxon>
        <taxon>Duplodnaviria</taxon>
        <taxon>Heunggongvirae</taxon>
        <taxon>Uroviricota</taxon>
        <taxon>Caudoviricetes</taxon>
        <taxon>Peduoviridae</taxon>
        <taxon>Maltschvirus</taxon>
        <taxon>Maltschvirus maltsch</taxon>
    </lineage>
</organism>
<dbReference type="EMBL" id="LR796603">
    <property type="protein sequence ID" value="CAB4153797.1"/>
    <property type="molecule type" value="Genomic_DNA"/>
</dbReference>
<evidence type="ECO:0000313" key="1">
    <source>
        <dbReference type="EMBL" id="CAB4153797.1"/>
    </source>
</evidence>